<dbReference type="NCBIfam" id="TIGR00125">
    <property type="entry name" value="cyt_tran_rel"/>
    <property type="match status" value="1"/>
</dbReference>
<evidence type="ECO:0000313" key="22">
    <source>
        <dbReference type="EMBL" id="CAB4847647.1"/>
    </source>
</evidence>
<dbReference type="EMBL" id="CAFBPG010000084">
    <property type="protein sequence ID" value="CAB5015751.1"/>
    <property type="molecule type" value="Genomic_DNA"/>
</dbReference>
<comment type="similarity">
    <text evidence="3">Belongs to the RibF family.</text>
</comment>
<dbReference type="EMBL" id="CAFAAR010000024">
    <property type="protein sequence ID" value="CAB4799925.1"/>
    <property type="molecule type" value="Genomic_DNA"/>
</dbReference>
<dbReference type="EMBL" id="CAEZWS010000008">
    <property type="protein sequence ID" value="CAB4658524.1"/>
    <property type="molecule type" value="Genomic_DNA"/>
</dbReference>
<evidence type="ECO:0000259" key="16">
    <source>
        <dbReference type="SMART" id="SM00904"/>
    </source>
</evidence>
<dbReference type="EMBL" id="CAEZXT010000014">
    <property type="protein sequence ID" value="CAB4692950.1"/>
    <property type="molecule type" value="Genomic_DNA"/>
</dbReference>
<dbReference type="InterPro" id="IPR023468">
    <property type="entry name" value="Riboflavin_kinase"/>
</dbReference>
<evidence type="ECO:0000313" key="25">
    <source>
        <dbReference type="EMBL" id="CAB5015751.1"/>
    </source>
</evidence>
<evidence type="ECO:0000313" key="18">
    <source>
        <dbReference type="EMBL" id="CAB4658524.1"/>
    </source>
</evidence>
<dbReference type="EC" id="2.7.1.26" evidence="4"/>
<dbReference type="GO" id="GO:0008531">
    <property type="term" value="F:riboflavin kinase activity"/>
    <property type="evidence" value="ECO:0007669"/>
    <property type="project" value="UniProtKB-EC"/>
</dbReference>
<dbReference type="NCBIfam" id="NF004160">
    <property type="entry name" value="PRK05627.1-3"/>
    <property type="match status" value="1"/>
</dbReference>
<proteinExistence type="inferred from homology"/>
<dbReference type="UniPathway" id="UPA00277">
    <property type="reaction ID" value="UER00407"/>
</dbReference>
<dbReference type="Pfam" id="PF01687">
    <property type="entry name" value="Flavokinase"/>
    <property type="match status" value="1"/>
</dbReference>
<evidence type="ECO:0000256" key="15">
    <source>
        <dbReference type="ARBA" id="ARBA00023268"/>
    </source>
</evidence>
<dbReference type="EMBL" id="CAEZZZ010000006">
    <property type="protein sequence ID" value="CAB4772937.1"/>
    <property type="molecule type" value="Genomic_DNA"/>
</dbReference>
<evidence type="ECO:0000256" key="10">
    <source>
        <dbReference type="ARBA" id="ARBA00022695"/>
    </source>
</evidence>
<organism evidence="19">
    <name type="scientific">freshwater metagenome</name>
    <dbReference type="NCBI Taxonomy" id="449393"/>
    <lineage>
        <taxon>unclassified sequences</taxon>
        <taxon>metagenomes</taxon>
        <taxon>ecological metagenomes</taxon>
    </lineage>
</organism>
<protein>
    <recommendedName>
        <fullName evidence="6">Bifunctional riboflavin kinase/FMN adenylyltransferase</fullName>
        <ecNumber evidence="4">2.7.1.26</ecNumber>
        <ecNumber evidence="5">2.7.7.2</ecNumber>
    </recommendedName>
</protein>
<evidence type="ECO:0000256" key="3">
    <source>
        <dbReference type="ARBA" id="ARBA00010214"/>
    </source>
</evidence>
<evidence type="ECO:0000313" key="23">
    <source>
        <dbReference type="EMBL" id="CAB4895907.1"/>
    </source>
</evidence>
<dbReference type="EMBL" id="CAFBOE010000095">
    <property type="protein sequence ID" value="CAB4979557.1"/>
    <property type="molecule type" value="Genomic_DNA"/>
</dbReference>
<dbReference type="Pfam" id="PF06574">
    <property type="entry name" value="FAD_syn"/>
    <property type="match status" value="1"/>
</dbReference>
<evidence type="ECO:0000313" key="20">
    <source>
        <dbReference type="EMBL" id="CAB4772937.1"/>
    </source>
</evidence>
<dbReference type="InterPro" id="IPR002606">
    <property type="entry name" value="Riboflavin_kinase_bac"/>
</dbReference>
<evidence type="ECO:0000256" key="2">
    <source>
        <dbReference type="ARBA" id="ARBA00005201"/>
    </source>
</evidence>
<dbReference type="EMBL" id="CAEZUA010000018">
    <property type="protein sequence ID" value="CAB4585426.1"/>
    <property type="molecule type" value="Genomic_DNA"/>
</dbReference>
<dbReference type="SUPFAM" id="SSF52374">
    <property type="entry name" value="Nucleotidylyl transferase"/>
    <property type="match status" value="1"/>
</dbReference>
<evidence type="ECO:0000256" key="9">
    <source>
        <dbReference type="ARBA" id="ARBA00022679"/>
    </source>
</evidence>
<keyword evidence="13" id="KW-0274">FAD</keyword>
<dbReference type="EMBL" id="CAFBMI010000021">
    <property type="protein sequence ID" value="CAB4895907.1"/>
    <property type="molecule type" value="Genomic_DNA"/>
</dbReference>
<dbReference type="Gene3D" id="2.40.30.30">
    <property type="entry name" value="Riboflavin kinase-like"/>
    <property type="match status" value="1"/>
</dbReference>
<comment type="pathway">
    <text evidence="2">Cofactor biosynthesis; FMN biosynthesis; FMN from riboflavin (ATP route): step 1/1.</text>
</comment>
<dbReference type="EMBL" id="CAFBJH010000005">
    <property type="protein sequence ID" value="CAB4847647.1"/>
    <property type="molecule type" value="Genomic_DNA"/>
</dbReference>
<dbReference type="AlphaFoldDB" id="A0A6J6P139"/>
<evidence type="ECO:0000256" key="5">
    <source>
        <dbReference type="ARBA" id="ARBA00012393"/>
    </source>
</evidence>
<sequence>MPMNRMQWRGEQIVGATVAIGIFDGVHRGHQEILKRAKEVSNGKGVIALTFDPHPMQFFAPDKAPTMLVSVERRVELLKEHGADAVIVCEFDSEFAKKSPEEFVSDVLVKYLKISGVVVGENFSYGHKASGKVADLITSGKAHGFIAEEVSLAEVEGAVVSSTRIRKAIAVGDVELAKNLLSRPHRLQGIVVHGEKRGREIGYPTANLGYSTASNTVPADGIYAGWLEVGQNRWPSAISIGTNPTFAGERSRQVEAYALDQTGLDLYDQSASIDFGWRLRDTLKFDGLEPLLEQMKKDCDQARKLTQ</sequence>
<evidence type="ECO:0000256" key="14">
    <source>
        <dbReference type="ARBA" id="ARBA00022840"/>
    </source>
</evidence>
<dbReference type="SMART" id="SM00904">
    <property type="entry name" value="Flavokinase"/>
    <property type="match status" value="1"/>
</dbReference>
<dbReference type="GO" id="GO:0009231">
    <property type="term" value="P:riboflavin biosynthetic process"/>
    <property type="evidence" value="ECO:0007669"/>
    <property type="project" value="InterPro"/>
</dbReference>
<keyword evidence="11" id="KW-0547">Nucleotide-binding</keyword>
<evidence type="ECO:0000313" key="17">
    <source>
        <dbReference type="EMBL" id="CAB4585426.1"/>
    </source>
</evidence>
<evidence type="ECO:0000256" key="1">
    <source>
        <dbReference type="ARBA" id="ARBA00004726"/>
    </source>
</evidence>
<name>A0A6J6P139_9ZZZZ</name>
<reference evidence="19" key="1">
    <citation type="submission" date="2020-05" db="EMBL/GenBank/DDBJ databases">
        <authorList>
            <person name="Chiriac C."/>
            <person name="Salcher M."/>
            <person name="Ghai R."/>
            <person name="Kavagutti S V."/>
        </authorList>
    </citation>
    <scope>NUCLEOTIDE SEQUENCE</scope>
</reference>
<evidence type="ECO:0000256" key="8">
    <source>
        <dbReference type="ARBA" id="ARBA00022643"/>
    </source>
</evidence>
<dbReference type="Gene3D" id="3.40.50.620">
    <property type="entry name" value="HUPs"/>
    <property type="match status" value="1"/>
</dbReference>
<dbReference type="InterPro" id="IPR015864">
    <property type="entry name" value="FAD_synthase"/>
</dbReference>
<dbReference type="GO" id="GO:0009398">
    <property type="term" value="P:FMN biosynthetic process"/>
    <property type="evidence" value="ECO:0007669"/>
    <property type="project" value="UniProtKB-UniPathway"/>
</dbReference>
<evidence type="ECO:0000313" key="26">
    <source>
        <dbReference type="EMBL" id="CAB5070431.1"/>
    </source>
</evidence>
<keyword evidence="14" id="KW-0067">ATP-binding</keyword>
<evidence type="ECO:0000256" key="13">
    <source>
        <dbReference type="ARBA" id="ARBA00022827"/>
    </source>
</evidence>
<keyword evidence="15" id="KW-0511">Multifunctional enzyme</keyword>
<dbReference type="FunFam" id="3.40.50.620:FF:000021">
    <property type="entry name" value="Riboflavin biosynthesis protein"/>
    <property type="match status" value="1"/>
</dbReference>
<evidence type="ECO:0000256" key="7">
    <source>
        <dbReference type="ARBA" id="ARBA00022630"/>
    </source>
</evidence>
<dbReference type="GO" id="GO:0003919">
    <property type="term" value="F:FMN adenylyltransferase activity"/>
    <property type="evidence" value="ECO:0007669"/>
    <property type="project" value="UniProtKB-EC"/>
</dbReference>
<dbReference type="FunFam" id="2.40.30.30:FF:000003">
    <property type="entry name" value="Riboflavin biosynthesis protein"/>
    <property type="match status" value="1"/>
</dbReference>
<dbReference type="CDD" id="cd02064">
    <property type="entry name" value="FAD_synthetase_N"/>
    <property type="match status" value="1"/>
</dbReference>
<evidence type="ECO:0000256" key="11">
    <source>
        <dbReference type="ARBA" id="ARBA00022741"/>
    </source>
</evidence>
<keyword evidence="9" id="KW-0808">Transferase</keyword>
<evidence type="ECO:0000256" key="12">
    <source>
        <dbReference type="ARBA" id="ARBA00022777"/>
    </source>
</evidence>
<dbReference type="PIRSF" id="PIRSF004491">
    <property type="entry name" value="FAD_Synth"/>
    <property type="match status" value="1"/>
</dbReference>
<dbReference type="PANTHER" id="PTHR22749">
    <property type="entry name" value="RIBOFLAVIN KINASE/FMN ADENYLYLTRANSFERASE"/>
    <property type="match status" value="1"/>
</dbReference>
<keyword evidence="7" id="KW-0285">Flavoprotein</keyword>
<feature type="domain" description="Riboflavin kinase" evidence="16">
    <location>
        <begin position="180"/>
        <end position="307"/>
    </location>
</feature>
<evidence type="ECO:0000313" key="24">
    <source>
        <dbReference type="EMBL" id="CAB4979557.1"/>
    </source>
</evidence>
<dbReference type="EMBL" id="CAFBQZ010000008">
    <property type="protein sequence ID" value="CAB5070431.1"/>
    <property type="molecule type" value="Genomic_DNA"/>
</dbReference>
<dbReference type="InterPro" id="IPR014729">
    <property type="entry name" value="Rossmann-like_a/b/a_fold"/>
</dbReference>
<dbReference type="NCBIfam" id="TIGR00083">
    <property type="entry name" value="ribF"/>
    <property type="match status" value="1"/>
</dbReference>
<dbReference type="InterPro" id="IPR023465">
    <property type="entry name" value="Riboflavin_kinase_dom_sf"/>
</dbReference>
<dbReference type="SUPFAM" id="SSF82114">
    <property type="entry name" value="Riboflavin kinase-like"/>
    <property type="match status" value="1"/>
</dbReference>
<gene>
    <name evidence="17" type="ORF">UFOPK1773_00452</name>
    <name evidence="18" type="ORF">UFOPK2288_00275</name>
    <name evidence="19" type="ORF">UFOPK2589_00383</name>
    <name evidence="20" type="ORF">UFOPK2931_00251</name>
    <name evidence="21" type="ORF">UFOPK3056_00432</name>
    <name evidence="22" type="ORF">UFOPK3287_00167</name>
    <name evidence="23" type="ORF">UFOPK3558_00412</name>
    <name evidence="24" type="ORF">UFOPK3916_00922</name>
    <name evidence="25" type="ORF">UFOPK4074_00877</name>
    <name evidence="26" type="ORF">UFOPK4372_00238</name>
</gene>
<comment type="pathway">
    <text evidence="1">Cofactor biosynthesis; FAD biosynthesis; FAD from FMN: step 1/1.</text>
</comment>
<dbReference type="InterPro" id="IPR004821">
    <property type="entry name" value="Cyt_trans-like"/>
</dbReference>
<keyword evidence="8" id="KW-0288">FMN</keyword>
<keyword evidence="12" id="KW-0418">Kinase</keyword>
<dbReference type="InterPro" id="IPR015865">
    <property type="entry name" value="Riboflavin_kinase_bac/euk"/>
</dbReference>
<dbReference type="EC" id="2.7.7.2" evidence="5"/>
<dbReference type="PANTHER" id="PTHR22749:SF6">
    <property type="entry name" value="RIBOFLAVIN KINASE"/>
    <property type="match status" value="1"/>
</dbReference>
<dbReference type="UniPathway" id="UPA00276">
    <property type="reaction ID" value="UER00406"/>
</dbReference>
<dbReference type="GO" id="GO:0006747">
    <property type="term" value="P:FAD biosynthetic process"/>
    <property type="evidence" value="ECO:0007669"/>
    <property type="project" value="UniProtKB-UniPathway"/>
</dbReference>
<evidence type="ECO:0000256" key="4">
    <source>
        <dbReference type="ARBA" id="ARBA00012105"/>
    </source>
</evidence>
<accession>A0A6J6P139</accession>
<dbReference type="GO" id="GO:0005524">
    <property type="term" value="F:ATP binding"/>
    <property type="evidence" value="ECO:0007669"/>
    <property type="project" value="UniProtKB-KW"/>
</dbReference>
<evidence type="ECO:0000313" key="21">
    <source>
        <dbReference type="EMBL" id="CAB4799925.1"/>
    </source>
</evidence>
<evidence type="ECO:0000313" key="19">
    <source>
        <dbReference type="EMBL" id="CAB4692950.1"/>
    </source>
</evidence>
<evidence type="ECO:0000256" key="6">
    <source>
        <dbReference type="ARBA" id="ARBA00018483"/>
    </source>
</evidence>
<keyword evidence="10" id="KW-0548">Nucleotidyltransferase</keyword>